<dbReference type="AlphaFoldDB" id="A0A7Y3YMD9"/>
<proteinExistence type="predicted"/>
<sequence length="157" mass="17838">MAKRSKVDTCRTIQLILDTSCHQLLTVGYENMSYTTLSQATKISRTGISHHFPKKTDFLMALEGRFLKLLVDHLTINEGSDVLELSWQKALQSKEFTAILRLVFHHSVIRSEACHFSQRLMNNLSAVITSQVGMQAEKQTERLLGISLVHIARQKDL</sequence>
<comment type="caution">
    <text evidence="1">The sequence shown here is derived from an EMBL/GenBank/DDBJ whole genome shotgun (WGS) entry which is preliminary data.</text>
</comment>
<accession>A0A7Y3YMD9</accession>
<evidence type="ECO:0000313" key="2">
    <source>
        <dbReference type="Proteomes" id="UP000525336"/>
    </source>
</evidence>
<reference evidence="1 2" key="1">
    <citation type="submission" date="2019-09" db="EMBL/GenBank/DDBJ databases">
        <title>Draft genome sequencing and comparative genomics of hatchery-associated Vibrios.</title>
        <authorList>
            <person name="Kehlet-Delgado H."/>
            <person name="Mueller R.S."/>
        </authorList>
    </citation>
    <scope>NUCLEOTIDE SEQUENCE [LARGE SCALE GENOMIC DNA]</scope>
    <source>
        <strain evidence="1 2">00-90-10</strain>
    </source>
</reference>
<dbReference type="Gene3D" id="1.10.357.10">
    <property type="entry name" value="Tetracycline Repressor, domain 2"/>
    <property type="match status" value="1"/>
</dbReference>
<dbReference type="SUPFAM" id="SSF46689">
    <property type="entry name" value="Homeodomain-like"/>
    <property type="match status" value="1"/>
</dbReference>
<gene>
    <name evidence="1" type="ORF">F0245_06350</name>
</gene>
<name>A0A7Y3YMD9_9VIBR</name>
<protein>
    <submittedName>
        <fullName evidence="1">TetR/AcrR family transcriptional regulator</fullName>
    </submittedName>
</protein>
<dbReference type="EMBL" id="VTXW01000004">
    <property type="protein sequence ID" value="NOH33000.1"/>
    <property type="molecule type" value="Genomic_DNA"/>
</dbReference>
<evidence type="ECO:0000313" key="1">
    <source>
        <dbReference type="EMBL" id="NOH33000.1"/>
    </source>
</evidence>
<dbReference type="Pfam" id="PF18285">
    <property type="entry name" value="LuxT_C"/>
    <property type="match status" value="1"/>
</dbReference>
<dbReference type="InterPro" id="IPR009057">
    <property type="entry name" value="Homeodomain-like_sf"/>
</dbReference>
<dbReference type="Proteomes" id="UP000525336">
    <property type="component" value="Unassembled WGS sequence"/>
</dbReference>
<dbReference type="RefSeq" id="WP_171367135.1">
    <property type="nucleotide sequence ID" value="NZ_VTXW01000004.1"/>
</dbReference>
<organism evidence="1 2">
    <name type="scientific">Vibrio chagasii</name>
    <dbReference type="NCBI Taxonomy" id="170679"/>
    <lineage>
        <taxon>Bacteria</taxon>
        <taxon>Pseudomonadati</taxon>
        <taxon>Pseudomonadota</taxon>
        <taxon>Gammaproteobacteria</taxon>
        <taxon>Vibrionales</taxon>
        <taxon>Vibrionaceae</taxon>
        <taxon>Vibrio</taxon>
    </lineage>
</organism>